<dbReference type="Proteomes" id="UP000193804">
    <property type="component" value="Unassembled WGS sequence"/>
</dbReference>
<dbReference type="Gene3D" id="3.20.20.300">
    <property type="entry name" value="Glycoside hydrolase, family 3, N-terminal domain"/>
    <property type="match status" value="1"/>
</dbReference>
<evidence type="ECO:0000256" key="3">
    <source>
        <dbReference type="ARBA" id="ARBA00012663"/>
    </source>
</evidence>
<reference evidence="8" key="1">
    <citation type="submission" date="2017-04" db="EMBL/GenBank/DDBJ databases">
        <authorList>
            <person name="Varghese N."/>
            <person name="Submissions S."/>
        </authorList>
    </citation>
    <scope>NUCLEOTIDE SEQUENCE [LARGE SCALE GENOMIC DNA]</scope>
    <source>
        <strain evidence="8">DSM 4125</strain>
    </source>
</reference>
<dbReference type="SUPFAM" id="SSF51445">
    <property type="entry name" value="(Trans)glycosidases"/>
    <property type="match status" value="1"/>
</dbReference>
<proteinExistence type="inferred from homology"/>
<dbReference type="GO" id="GO:0005975">
    <property type="term" value="P:carbohydrate metabolic process"/>
    <property type="evidence" value="ECO:0007669"/>
    <property type="project" value="InterPro"/>
</dbReference>
<comment type="catalytic activity">
    <reaction evidence="1">
        <text>Hydrolysis of terminal non-reducing N-acetyl-D-hexosamine residues in N-acetyl-beta-D-hexosaminides.</text>
        <dbReference type="EC" id="3.2.1.52"/>
    </reaction>
</comment>
<dbReference type="GO" id="GO:0009254">
    <property type="term" value="P:peptidoglycan turnover"/>
    <property type="evidence" value="ECO:0007669"/>
    <property type="project" value="TreeGrafter"/>
</dbReference>
<keyword evidence="4" id="KW-0378">Hydrolase</keyword>
<dbReference type="InterPro" id="IPR019800">
    <property type="entry name" value="Glyco_hydro_3_AS"/>
</dbReference>
<dbReference type="RefSeq" id="WP_085517497.1">
    <property type="nucleotide sequence ID" value="NZ_FXAW01000004.1"/>
</dbReference>
<dbReference type="InterPro" id="IPR017853">
    <property type="entry name" value="GH"/>
</dbReference>
<evidence type="ECO:0000256" key="2">
    <source>
        <dbReference type="ARBA" id="ARBA00005336"/>
    </source>
</evidence>
<feature type="domain" description="Glycoside hydrolase family 3 N-terminal" evidence="6">
    <location>
        <begin position="53"/>
        <end position="361"/>
    </location>
</feature>
<evidence type="ECO:0000313" key="7">
    <source>
        <dbReference type="EMBL" id="SMG36275.1"/>
    </source>
</evidence>
<evidence type="ECO:0000256" key="4">
    <source>
        <dbReference type="ARBA" id="ARBA00022801"/>
    </source>
</evidence>
<dbReference type="STRING" id="1028.SAMN05661096_02423"/>
<dbReference type="InterPro" id="IPR036962">
    <property type="entry name" value="Glyco_hydro_3_N_sf"/>
</dbReference>
<keyword evidence="5" id="KW-0326">Glycosidase</keyword>
<dbReference type="EC" id="3.2.1.52" evidence="3"/>
<keyword evidence="8" id="KW-1185">Reference proteome</keyword>
<protein>
    <recommendedName>
        <fullName evidence="3">beta-N-acetylhexosaminidase</fullName>
        <ecNumber evidence="3">3.2.1.52</ecNumber>
    </recommendedName>
</protein>
<name>A0A1X7K6A1_9BACT</name>
<dbReference type="PANTHER" id="PTHR30480:SF13">
    <property type="entry name" value="BETA-HEXOSAMINIDASE"/>
    <property type="match status" value="1"/>
</dbReference>
<gene>
    <name evidence="7" type="ORF">SAMN05661096_02423</name>
</gene>
<dbReference type="PROSITE" id="PS00775">
    <property type="entry name" value="GLYCOSYL_HYDROL_F3"/>
    <property type="match status" value="1"/>
</dbReference>
<evidence type="ECO:0000256" key="5">
    <source>
        <dbReference type="ARBA" id="ARBA00023295"/>
    </source>
</evidence>
<evidence type="ECO:0000256" key="1">
    <source>
        <dbReference type="ARBA" id="ARBA00001231"/>
    </source>
</evidence>
<dbReference type="GO" id="GO:0004563">
    <property type="term" value="F:beta-N-acetylhexosaminidase activity"/>
    <property type="evidence" value="ECO:0007669"/>
    <property type="project" value="UniProtKB-EC"/>
</dbReference>
<organism evidence="7 8">
    <name type="scientific">Marivirga sericea</name>
    <dbReference type="NCBI Taxonomy" id="1028"/>
    <lineage>
        <taxon>Bacteria</taxon>
        <taxon>Pseudomonadati</taxon>
        <taxon>Bacteroidota</taxon>
        <taxon>Cytophagia</taxon>
        <taxon>Cytophagales</taxon>
        <taxon>Marivirgaceae</taxon>
        <taxon>Marivirga</taxon>
    </lineage>
</organism>
<sequence length="368" mass="41061">MTWKFVFLTTLFFLFSTFNLKAQGLKYSLADFYKYDADLAQLTDSIFNTLTERERIAQMVITSAGDLGKSDETVKDLVEKNLIGGVVYLKGKEEDHKSLIKDLKKISTHNGSIPLINSMDAEPSLFNGRILGTEKMVNTIDIKSLEQCDSVVKVINQKLRDVGIHHNYAPVVDLSPNNEAIKSRSFGSNRDSVVMLSNQFISSTQSDNIVATAKHFPGHGLVTGDTHKKSVYIDGPLQEVDVYRHLIEDGVISIMVSHITVINNEQFGTKGLPSSCSRTIVTDLLKNEMNFKGIVITDALNIMKAVTVLGKATLKASIAGCDMILMPIDELQTINWIEEEMKVNPVYKRQVYQSVLKILRLKICLNLI</sequence>
<dbReference type="InterPro" id="IPR050226">
    <property type="entry name" value="NagZ_Beta-hexosaminidase"/>
</dbReference>
<comment type="similarity">
    <text evidence="2">Belongs to the glycosyl hydrolase 3 family.</text>
</comment>
<dbReference type="OrthoDB" id="9805821at2"/>
<dbReference type="Pfam" id="PF00933">
    <property type="entry name" value="Glyco_hydro_3"/>
    <property type="match status" value="1"/>
</dbReference>
<dbReference type="EMBL" id="FXAW01000004">
    <property type="protein sequence ID" value="SMG36275.1"/>
    <property type="molecule type" value="Genomic_DNA"/>
</dbReference>
<evidence type="ECO:0000259" key="6">
    <source>
        <dbReference type="Pfam" id="PF00933"/>
    </source>
</evidence>
<dbReference type="AlphaFoldDB" id="A0A1X7K6A1"/>
<evidence type="ECO:0000313" key="8">
    <source>
        <dbReference type="Proteomes" id="UP000193804"/>
    </source>
</evidence>
<dbReference type="PANTHER" id="PTHR30480">
    <property type="entry name" value="BETA-HEXOSAMINIDASE-RELATED"/>
    <property type="match status" value="1"/>
</dbReference>
<dbReference type="InterPro" id="IPR001764">
    <property type="entry name" value="Glyco_hydro_3_N"/>
</dbReference>
<accession>A0A1X7K6A1</accession>